<keyword evidence="2" id="KW-0677">Repeat</keyword>
<proteinExistence type="predicted"/>
<feature type="repeat" description="WD" evidence="3">
    <location>
        <begin position="135"/>
        <end position="176"/>
    </location>
</feature>
<organism evidence="4 5">
    <name type="scientific">Reticulomyxa filosa</name>
    <dbReference type="NCBI Taxonomy" id="46433"/>
    <lineage>
        <taxon>Eukaryota</taxon>
        <taxon>Sar</taxon>
        <taxon>Rhizaria</taxon>
        <taxon>Retaria</taxon>
        <taxon>Foraminifera</taxon>
        <taxon>Monothalamids</taxon>
        <taxon>Reticulomyxidae</taxon>
        <taxon>Reticulomyxa</taxon>
    </lineage>
</organism>
<accession>X6LVH8</accession>
<dbReference type="Gene3D" id="2.130.10.10">
    <property type="entry name" value="YVTN repeat-like/Quinoprotein amine dehydrogenase"/>
    <property type="match status" value="2"/>
</dbReference>
<dbReference type="PROSITE" id="PS00678">
    <property type="entry name" value="WD_REPEATS_1"/>
    <property type="match status" value="2"/>
</dbReference>
<dbReference type="OrthoDB" id="2013972at2759"/>
<evidence type="ECO:0000313" key="4">
    <source>
        <dbReference type="EMBL" id="ETO04735.1"/>
    </source>
</evidence>
<dbReference type="InterPro" id="IPR001680">
    <property type="entry name" value="WD40_rpt"/>
</dbReference>
<dbReference type="PROSITE" id="PS50294">
    <property type="entry name" value="WD_REPEATS_REGION"/>
    <property type="match status" value="2"/>
</dbReference>
<dbReference type="Proteomes" id="UP000023152">
    <property type="component" value="Unassembled WGS sequence"/>
</dbReference>
<dbReference type="SMART" id="SM00320">
    <property type="entry name" value="WD40"/>
    <property type="match status" value="6"/>
</dbReference>
<dbReference type="InterPro" id="IPR015943">
    <property type="entry name" value="WD40/YVTN_repeat-like_dom_sf"/>
</dbReference>
<comment type="caution">
    <text evidence="4">The sequence shown here is derived from an EMBL/GenBank/DDBJ whole genome shotgun (WGS) entry which is preliminary data.</text>
</comment>
<reference evidence="4 5" key="1">
    <citation type="journal article" date="2013" name="Curr. Biol.">
        <title>The Genome of the Foraminiferan Reticulomyxa filosa.</title>
        <authorList>
            <person name="Glockner G."/>
            <person name="Hulsmann N."/>
            <person name="Schleicher M."/>
            <person name="Noegel A.A."/>
            <person name="Eichinger L."/>
            <person name="Gallinger C."/>
            <person name="Pawlowski J."/>
            <person name="Sierra R."/>
            <person name="Euteneuer U."/>
            <person name="Pillet L."/>
            <person name="Moustafa A."/>
            <person name="Platzer M."/>
            <person name="Groth M."/>
            <person name="Szafranski K."/>
            <person name="Schliwa M."/>
        </authorList>
    </citation>
    <scope>NUCLEOTIDE SEQUENCE [LARGE SCALE GENOMIC DNA]</scope>
</reference>
<keyword evidence="5" id="KW-1185">Reference proteome</keyword>
<dbReference type="EMBL" id="ASPP01028993">
    <property type="protein sequence ID" value="ETO04735.1"/>
    <property type="molecule type" value="Genomic_DNA"/>
</dbReference>
<keyword evidence="1 3" id="KW-0853">WD repeat</keyword>
<dbReference type="InterPro" id="IPR050505">
    <property type="entry name" value="WDR55/POC1"/>
</dbReference>
<dbReference type="CDD" id="cd00200">
    <property type="entry name" value="WD40"/>
    <property type="match status" value="1"/>
</dbReference>
<protein>
    <submittedName>
        <fullName evidence="4">WD-40 repeat-containing protein</fullName>
    </submittedName>
</protein>
<dbReference type="SUPFAM" id="SSF50978">
    <property type="entry name" value="WD40 repeat-like"/>
    <property type="match status" value="1"/>
</dbReference>
<dbReference type="PANTHER" id="PTHR44019">
    <property type="entry name" value="WD REPEAT-CONTAINING PROTEIN 55"/>
    <property type="match status" value="1"/>
</dbReference>
<dbReference type="AlphaFoldDB" id="X6LVH8"/>
<feature type="repeat" description="WD" evidence="3">
    <location>
        <begin position="52"/>
        <end position="93"/>
    </location>
</feature>
<evidence type="ECO:0000256" key="3">
    <source>
        <dbReference type="PROSITE-ProRule" id="PRU00221"/>
    </source>
</evidence>
<evidence type="ECO:0000256" key="1">
    <source>
        <dbReference type="ARBA" id="ARBA00022574"/>
    </source>
</evidence>
<name>X6LVH8_RETFI</name>
<gene>
    <name evidence="4" type="ORF">RFI_32660</name>
</gene>
<feature type="repeat" description="WD" evidence="3">
    <location>
        <begin position="177"/>
        <end position="218"/>
    </location>
</feature>
<sequence length="304" mass="34620">MKYFKEFKKFKLDLNTKGNVKFSPDCINIALSTDSYIIQIWDIKSEKKIQSLVGHSNLIYGFQYSANGKEIMSCSKDSTIRLWNVKSGQEMKQIKINMSNITHGQFSGDGIQCLFVSDGLIRIFAAESGKEIRTFRSDTTKINDIRFSPDGNILAFIAQYGLIQLWSVQTGSELMKLSHYFSDIATIQFSPDGDIIATIAKNGKIQLWDTMSGKEVQAIQTKTKLSYPYYSNYDINMEVRFTSDGQMLVSCVESSKIQLWDLKVAMELQELKEYSKITGFDISPDNNIIVSCFCDKIVQLWKSF</sequence>
<evidence type="ECO:0000313" key="5">
    <source>
        <dbReference type="Proteomes" id="UP000023152"/>
    </source>
</evidence>
<evidence type="ECO:0000256" key="2">
    <source>
        <dbReference type="ARBA" id="ARBA00022737"/>
    </source>
</evidence>
<dbReference type="PANTHER" id="PTHR44019:SF8">
    <property type="entry name" value="POC1 CENTRIOLAR PROTEIN HOMOLOG"/>
    <property type="match status" value="1"/>
</dbReference>
<dbReference type="InterPro" id="IPR036322">
    <property type="entry name" value="WD40_repeat_dom_sf"/>
</dbReference>
<dbReference type="PROSITE" id="PS50082">
    <property type="entry name" value="WD_REPEATS_2"/>
    <property type="match status" value="3"/>
</dbReference>
<dbReference type="Pfam" id="PF00400">
    <property type="entry name" value="WD40"/>
    <property type="match status" value="5"/>
</dbReference>
<dbReference type="InterPro" id="IPR019775">
    <property type="entry name" value="WD40_repeat_CS"/>
</dbReference>